<accession>A0ABN8XJ22</accession>
<dbReference type="Proteomes" id="UP001176941">
    <property type="component" value="Unassembled WGS sequence"/>
</dbReference>
<evidence type="ECO:0000313" key="3">
    <source>
        <dbReference type="Proteomes" id="UP001176941"/>
    </source>
</evidence>
<proteinExistence type="predicted"/>
<gene>
    <name evidence="2" type="ORF">MRATA1EN1_LOCUS31011</name>
</gene>
<feature type="compositionally biased region" description="Low complexity" evidence="1">
    <location>
        <begin position="99"/>
        <end position="153"/>
    </location>
</feature>
<feature type="region of interest" description="Disordered" evidence="1">
    <location>
        <begin position="80"/>
        <end position="153"/>
    </location>
</feature>
<feature type="region of interest" description="Disordered" evidence="1">
    <location>
        <begin position="1"/>
        <end position="28"/>
    </location>
</feature>
<organism evidence="2 3">
    <name type="scientific">Rangifer tarandus platyrhynchus</name>
    <name type="common">Svalbard reindeer</name>
    <dbReference type="NCBI Taxonomy" id="3082113"/>
    <lineage>
        <taxon>Eukaryota</taxon>
        <taxon>Metazoa</taxon>
        <taxon>Chordata</taxon>
        <taxon>Craniata</taxon>
        <taxon>Vertebrata</taxon>
        <taxon>Euteleostomi</taxon>
        <taxon>Mammalia</taxon>
        <taxon>Eutheria</taxon>
        <taxon>Laurasiatheria</taxon>
        <taxon>Artiodactyla</taxon>
        <taxon>Ruminantia</taxon>
        <taxon>Pecora</taxon>
        <taxon>Cervidae</taxon>
        <taxon>Odocoileinae</taxon>
        <taxon>Rangifer</taxon>
    </lineage>
</organism>
<comment type="caution">
    <text evidence="2">The sequence shown here is derived from an EMBL/GenBank/DDBJ whole genome shotgun (WGS) entry which is preliminary data.</text>
</comment>
<protein>
    <submittedName>
        <fullName evidence="2">Uncharacterized protein</fullName>
    </submittedName>
</protein>
<reference evidence="2" key="1">
    <citation type="submission" date="2023-04" db="EMBL/GenBank/DDBJ databases">
        <authorList>
            <consortium name="ELIXIR-Norway"/>
        </authorList>
    </citation>
    <scope>NUCLEOTIDE SEQUENCE [LARGE SCALE GENOMIC DNA]</scope>
</reference>
<name>A0ABN8XJ22_RANTA</name>
<keyword evidence="3" id="KW-1185">Reference proteome</keyword>
<sequence>QQQQEQQQQQHEEQKHQQQQSPAHDKVTLKIHIAGDPTAAQRHPSYALTNKQGTDPEHLAIWISPAIQRARPLSSHLMKGISRDRGAASPQVHEELEEGTAAAAAAGPAHSAGMRWGPQQQQRQEQYEVRQQQQQQYDLRQQQQQQRQQQRQQ</sequence>
<evidence type="ECO:0000313" key="2">
    <source>
        <dbReference type="EMBL" id="CAI9149393.1"/>
    </source>
</evidence>
<evidence type="ECO:0000256" key="1">
    <source>
        <dbReference type="SAM" id="MobiDB-lite"/>
    </source>
</evidence>
<feature type="non-terminal residue" evidence="2">
    <location>
        <position position="1"/>
    </location>
</feature>
<feature type="non-terminal residue" evidence="2">
    <location>
        <position position="153"/>
    </location>
</feature>
<dbReference type="EMBL" id="CATKSN020000281">
    <property type="protein sequence ID" value="CAI9149393.1"/>
    <property type="molecule type" value="Genomic_DNA"/>
</dbReference>